<protein>
    <submittedName>
        <fullName evidence="2">Uncharacterized protein</fullName>
    </submittedName>
</protein>
<dbReference type="RefSeq" id="XP_067179981.1">
    <property type="nucleotide sequence ID" value="XM_067324310.1"/>
</dbReference>
<name>A0A836HTZ5_9TRYP</name>
<evidence type="ECO:0000313" key="3">
    <source>
        <dbReference type="Proteomes" id="UP000673552"/>
    </source>
</evidence>
<gene>
    <name evidence="2" type="ORF">LSCM1_06909</name>
</gene>
<feature type="compositionally biased region" description="Basic and acidic residues" evidence="1">
    <location>
        <begin position="164"/>
        <end position="174"/>
    </location>
</feature>
<evidence type="ECO:0000313" key="2">
    <source>
        <dbReference type="EMBL" id="KAG5482875.1"/>
    </source>
</evidence>
<organism evidence="2 3">
    <name type="scientific">Leishmania martiniquensis</name>
    <dbReference type="NCBI Taxonomy" id="1580590"/>
    <lineage>
        <taxon>Eukaryota</taxon>
        <taxon>Discoba</taxon>
        <taxon>Euglenozoa</taxon>
        <taxon>Kinetoplastea</taxon>
        <taxon>Metakinetoplastina</taxon>
        <taxon>Trypanosomatida</taxon>
        <taxon>Trypanosomatidae</taxon>
        <taxon>Leishmaniinae</taxon>
        <taxon>Leishmania</taxon>
    </lineage>
</organism>
<feature type="compositionally biased region" description="Basic and acidic residues" evidence="1">
    <location>
        <begin position="2267"/>
        <end position="2285"/>
    </location>
</feature>
<feature type="region of interest" description="Disordered" evidence="1">
    <location>
        <begin position="1135"/>
        <end position="1165"/>
    </location>
</feature>
<dbReference type="GeneID" id="92516822"/>
<evidence type="ECO:0000256" key="1">
    <source>
        <dbReference type="SAM" id="MobiDB-lite"/>
    </source>
</evidence>
<dbReference type="OrthoDB" id="273717at2759"/>
<dbReference type="EMBL" id="JAFEUZ010000015">
    <property type="protein sequence ID" value="KAG5482875.1"/>
    <property type="molecule type" value="Genomic_DNA"/>
</dbReference>
<sequence>MPDPAPDCGNSTRCSTPPPSTEGFSVVSSAASPALCNERHLLHRLLLHRREGQRRERHAAALNKVGGPRFPPLPSTPETVSASTPAASRAAAAAPSAFTGDSWYRAFQLFSEAVQEHHVSPMAQHFNLLLCIAQQHALWGRMDDVEEFWARLLSTVQRLRREKMREKRKTERAMWRSGESAGRHRTSLPPSPQAQTASMKLSSSIVAPAPATAATALTQQMDELGEMEQALMPNAQTYELLISGALARGAWCRALEYCGTRACSGVATVTDASVRQVLQVYILAGAPGAVTHAGASPLAASASASASHRLRTDERGQALRAAAQLQHRRNYAAKGESAEEPHWSAALDFFRRHLHRVSSMHTVWCMATMLRRAKQPAELMYVIREDCQRLVQASMQALAAHALTSVERAALLRMLKMLSDAACELGDWSTALQLLREVVELRLQLLFAHSASLRQLWGAPHPSREASMSLAAGAAPGLPLPHPTARHLASPDQSASGIDDDDVVLGEAQLSQHILSSALHTLRRVRRYAQVIDVYRSTSHLHTAPVHLAAGAARESDSDIMVWRSMWTPSAVGYVAQAALAVGDLDLLLELCGLTAHGTPMGKIDATASLSIPAEVYDATLRLIQYNIVRELCEAERAVVEQSTAAAAAAKRCGGPQWDALSQRVYKAYRQRALHALAEEASPFRAYLERVCHVSSSGGNDHAGVGSSATAEPAVALPDTPVLSSSHKPLVQLLAQSLQGSVDAPPATAALHHQALEYLQRLRHPDTLAFALVMDILRSQALQYRSSDAEAQSLLAAVHQVLETILAEQRIDPIPLVSTSMNLSATRGANSGGGGSSSSKRSQQPSRYYCCQPGSTSLATPSPSAAEVGLKFTPAQRMSLSTLTAAAVHISFDVLARVQPLTLLTYIPACVELAWLPSASAPAELQLAQQAVVQWADEEFKRGFFLFAEPHFATTTHTEDAAAGPLRCKGTASPRHDAMNANPVGIEVSGRSAVAHFARLYTHLSSQRVRMPGATLPLGVGSSTVAAASVGGVLDAAAQLLMQLQMSKSGHSPMAAMSAFKAALQCAWAARTSPAHGPPPLKTSALHNAEMEVILVTSLNAVMQQVGASTVGRWTMWGDCADMLMAYIDSPLSPARQRGRQLERTSAAEMQPAPLPQSRPGARRRAEATHETMRVLHTFVRLCDKAEVGFVERVTIDWLLLGAKSARDGARNSSAGSGEWACRDDEVKGATRLSEAATPVEYLRCVCEKASEQLRRPPSAPHEPFSPPELESMQMVLSALTWACRRRVKPLVRQLYRTLAPWLDTLLRVAAPSSPSSLTDRAESVGDGASVERETLHQQLSRLREAALAAIMAAAQCLSSGTRVEVLQDWEMQLRALRQLTSAGSVLAELSDFDGRRKAATLIDSIAAVAVKLQRTWCYLLVELALDTHRALGAAHQRRSASSSSPSLQLPAVVLKRRKDVEDAAESFAAWCMAELLPRLVISCLRACVEHETRSGTTPTTTPPPRVPSSWPRDLVTAALHKVMEAVWNVDFAAFVWHEDLRAREGVDDDGARAQVLARLRTRGYHALSMELCWPHPDGASQHLARHLHIWILLTAHSAPTRTAVIELCRDLTSLDACHGMQRALTNRVTESSTCVGDCSTTSASPPVMPFLLFFVHEVDTLTEAYVAEALSSARCTSSAASADPIVKDSSSHAVELARMADVRTAMEHLTKPFGHYTPSVLRVVQQAAQWVLYLILCEGAEDGEGLGGVTEAARKHAAPPVPTVAQTPRAADLIVTGRAGLSFGLLLRRCLAWAGQTHAYQALLRVVEEAAHEALREPEAVVCVFRYMERLGRAAEAVDVATRKSEATIHSNSRLCSSRRTVETFLNFYMSSNLLRRAAPVNEQVCLAALLACAANTRRGDTVVSPPSAALLTLLTAFPHVVSDHLVTEWQQGRLSPHQSHVLTEWTLRLVWEGVPISPIEGSTVSLTRYGAVTVAAAGGDASVTVSAPIPLRRASMQWLIATCGTIAPTTLRGEGNDGSELPGRDGRHRSPQPPAAVERIATLVAALDRSGERFASRVDVVPLSPVAETASPHDTHTSALPRERPASEPMPGHPSACSPSSVSDIVRNVLHHLSTRHAVQQLLHRYRSPSDTVCPPVRVADMEADVLVQALPADARSSAKATLRGGAHPVSYERESARGASMRVARSHAILSSQANPAASDEGGAHLESWLDASIASLTALPAGLAPPPTPLPALLQHPAQTEAPTWSALYTQLLSVAKNVRPCSGERPRGAARASDSKHSRDNLDAYVRRRSTMLRPVLLRLMANLSGASSADDDVTSCVCSLLLVSYVLVPLYSLQPRLSVVEVLATVRRELWGLVLTSSGASEGVKCALHASGHNPRTSYIVMAQYCVRPLMLDALAQLRLSTSASSEAGVAAFEAVASLLLLLHHMSAEVARIRLYSASLADKAAASASQTSMAPAANAVHALRQTARELLHLAGQELFDLHISCSWSASSSPRPLQTLYRRLARAWMQAGILLGDARSLLWGGQRLASWALRRQQEASASALTSERNGTVSAITAQSSDAAAIGAASEWLRVLPVAVLVAAVCSSARCSSTGINEALYSLAAALPLLHGASVSAIGSHDNSDAVAADQYVNLCRHWQQLLQEYAAEAASGHRDGRPQRWLSCHGPLALILHGGVPSDVAPALVEVVRRQVEECLSGPANSYPSPTLQRLTPEFAAPYAMASALQCSGSGGGGGRIGHATIDAAALRAAFRCVRDASEGDMRAAMRLEAAKRTPVGESALPLWAVKAVTVQAAWHLIHRAALQERQRCGSVGGPASPSGSLVPLAAWREYVLNLHPVVPHTVHFVPAAVTEVLMLRSCTTWAEGLAVLEHSLGTLHRSGATPVQQYLAQLLLERVRRTERCMGGYTAVDGKEEERHFCAGLETYRYTAQQQARPTNEAASGGKGLAFRRWCLWSQHMAQHSTHGTAALVCRIVDLLLVHHVQTARAPTRDGSTRSASALSKYTLMEALRCGVHDPVLTRALFRLFWDEQYPRVEGAHAFLSALRAAKLARSEELALEAMLTYLWVSTPKTATTQRATEWTWRVLQIIDVCAARATTPGAHAVSSLSSPLSSWQQLKLAAKSAAELQGPWHRFSVEAHRATWKSWVVLCRLQVVPKDVALCIVQLFKQYDLLTEVEELMVTTCYRA</sequence>
<reference evidence="3" key="2">
    <citation type="journal article" date="2021" name="Sci. Data">
        <title>Chromosome-scale genome sequencing, assembly and annotation of six genomes from subfamily Leishmaniinae.</title>
        <authorList>
            <person name="Almutairi H."/>
            <person name="Urbaniak M.D."/>
            <person name="Bates M.D."/>
            <person name="Jariyapan N."/>
            <person name="Kwakye-Nuako G."/>
            <person name="Thomaz Soccol V."/>
            <person name="Al-Salem W.S."/>
            <person name="Dillon R.J."/>
            <person name="Bates P.A."/>
            <person name="Gatherer D."/>
        </authorList>
    </citation>
    <scope>NUCLEOTIDE SEQUENCE [LARGE SCALE GENOMIC DNA]</scope>
</reference>
<dbReference type="KEGG" id="lmat:92516822"/>
<feature type="region of interest" description="Disordered" evidence="1">
    <location>
        <begin position="2011"/>
        <end position="2036"/>
    </location>
</feature>
<feature type="region of interest" description="Disordered" evidence="1">
    <location>
        <begin position="64"/>
        <end position="87"/>
    </location>
</feature>
<accession>A0A836HTZ5</accession>
<feature type="region of interest" description="Disordered" evidence="1">
    <location>
        <begin position="2266"/>
        <end position="2285"/>
    </location>
</feature>
<feature type="region of interest" description="Disordered" evidence="1">
    <location>
        <begin position="825"/>
        <end position="848"/>
    </location>
</feature>
<keyword evidence="3" id="KW-1185">Reference proteome</keyword>
<feature type="compositionally biased region" description="Basic and acidic residues" evidence="1">
    <location>
        <begin position="2073"/>
        <end position="2088"/>
    </location>
</feature>
<feature type="region of interest" description="Disordered" evidence="1">
    <location>
        <begin position="2069"/>
        <end position="2103"/>
    </location>
</feature>
<feature type="region of interest" description="Disordered" evidence="1">
    <location>
        <begin position="1"/>
        <end position="26"/>
    </location>
</feature>
<proteinExistence type="predicted"/>
<feature type="region of interest" description="Disordered" evidence="1">
    <location>
        <begin position="164"/>
        <end position="197"/>
    </location>
</feature>
<comment type="caution">
    <text evidence="2">The sequence shown here is derived from an EMBL/GenBank/DDBJ whole genome shotgun (WGS) entry which is preliminary data.</text>
</comment>
<reference evidence="3" key="1">
    <citation type="journal article" date="2021" name="Microbiol. Resour. Announc.">
        <title>LGAAP: Leishmaniinae Genome Assembly and Annotation Pipeline.</title>
        <authorList>
            <person name="Almutairi H."/>
            <person name="Urbaniak M.D."/>
            <person name="Bates M.D."/>
            <person name="Jariyapan N."/>
            <person name="Kwakye-Nuako G."/>
            <person name="Thomaz-Soccol V."/>
            <person name="Al-Salem W.S."/>
            <person name="Dillon R.J."/>
            <person name="Bates P.A."/>
            <person name="Gatherer D."/>
        </authorList>
    </citation>
    <scope>NUCLEOTIDE SEQUENCE [LARGE SCALE GENOMIC DNA]</scope>
</reference>
<dbReference type="Proteomes" id="UP000673552">
    <property type="component" value="Unassembled WGS sequence"/>
</dbReference>